<evidence type="ECO:0000313" key="3">
    <source>
        <dbReference type="Proteomes" id="UP000823775"/>
    </source>
</evidence>
<keyword evidence="3" id="KW-1185">Reference proteome</keyword>
<feature type="non-terminal residue" evidence="2">
    <location>
        <position position="1"/>
    </location>
</feature>
<reference evidence="2 3" key="1">
    <citation type="journal article" date="2021" name="BMC Genomics">
        <title>Datura genome reveals duplications of psychoactive alkaloid biosynthetic genes and high mutation rate following tissue culture.</title>
        <authorList>
            <person name="Rajewski A."/>
            <person name="Carter-House D."/>
            <person name="Stajich J."/>
            <person name="Litt A."/>
        </authorList>
    </citation>
    <scope>NUCLEOTIDE SEQUENCE [LARGE SCALE GENOMIC DNA]</scope>
    <source>
        <strain evidence="2">AR-01</strain>
    </source>
</reference>
<accession>A0ABS8VKF7</accession>
<evidence type="ECO:0000256" key="1">
    <source>
        <dbReference type="SAM" id="MobiDB-lite"/>
    </source>
</evidence>
<feature type="region of interest" description="Disordered" evidence="1">
    <location>
        <begin position="80"/>
        <end position="104"/>
    </location>
</feature>
<dbReference type="EMBL" id="JACEIK010005100">
    <property type="protein sequence ID" value="MCE0480707.1"/>
    <property type="molecule type" value="Genomic_DNA"/>
</dbReference>
<comment type="caution">
    <text evidence="2">The sequence shown here is derived from an EMBL/GenBank/DDBJ whole genome shotgun (WGS) entry which is preliminary data.</text>
</comment>
<organism evidence="2 3">
    <name type="scientific">Datura stramonium</name>
    <name type="common">Jimsonweed</name>
    <name type="synonym">Common thornapple</name>
    <dbReference type="NCBI Taxonomy" id="4076"/>
    <lineage>
        <taxon>Eukaryota</taxon>
        <taxon>Viridiplantae</taxon>
        <taxon>Streptophyta</taxon>
        <taxon>Embryophyta</taxon>
        <taxon>Tracheophyta</taxon>
        <taxon>Spermatophyta</taxon>
        <taxon>Magnoliopsida</taxon>
        <taxon>eudicotyledons</taxon>
        <taxon>Gunneridae</taxon>
        <taxon>Pentapetalae</taxon>
        <taxon>asterids</taxon>
        <taxon>lamiids</taxon>
        <taxon>Solanales</taxon>
        <taxon>Solanaceae</taxon>
        <taxon>Solanoideae</taxon>
        <taxon>Datureae</taxon>
        <taxon>Datura</taxon>
    </lineage>
</organism>
<feature type="compositionally biased region" description="Basic and acidic residues" evidence="1">
    <location>
        <begin position="82"/>
        <end position="93"/>
    </location>
</feature>
<dbReference type="Proteomes" id="UP000823775">
    <property type="component" value="Unassembled WGS sequence"/>
</dbReference>
<name>A0ABS8VKF7_DATST</name>
<sequence>VGGRWTKIDRGRGDWVEQQHWSAVVREDGVEGRRVRYDATAFGVCGGVGYFRRESLGVRVVGFTGVNVCGGGDVGVYGGRSDGGHWPEERKEGVVGGGVQEGKK</sequence>
<proteinExistence type="predicted"/>
<feature type="compositionally biased region" description="Gly residues" evidence="1">
    <location>
        <begin position="94"/>
        <end position="104"/>
    </location>
</feature>
<evidence type="ECO:0000313" key="2">
    <source>
        <dbReference type="EMBL" id="MCE0480707.1"/>
    </source>
</evidence>
<protein>
    <submittedName>
        <fullName evidence="2">Uncharacterized protein</fullName>
    </submittedName>
</protein>
<gene>
    <name evidence="2" type="ORF">HAX54_037799</name>
</gene>